<keyword evidence="1" id="KW-0812">Transmembrane</keyword>
<gene>
    <name evidence="2" type="ORF">HNR06_001510</name>
    <name evidence="3" type="ORF">NOSIN_18080</name>
</gene>
<feature type="transmembrane region" description="Helical" evidence="1">
    <location>
        <begin position="67"/>
        <end position="90"/>
    </location>
</feature>
<evidence type="ECO:0000313" key="4">
    <source>
        <dbReference type="Proteomes" id="UP000189004"/>
    </source>
</evidence>
<name>A0A1V3C524_9ACTN</name>
<keyword evidence="4" id="KW-1185">Reference proteome</keyword>
<dbReference type="OrthoDB" id="3429617at2"/>
<dbReference type="Proteomes" id="UP000189004">
    <property type="component" value="Unassembled WGS sequence"/>
</dbReference>
<reference evidence="3" key="2">
    <citation type="submission" date="2016-08" db="EMBL/GenBank/DDBJ databases">
        <authorList>
            <person name="Seilhamer J.J."/>
        </authorList>
    </citation>
    <scope>NUCLEOTIDE SEQUENCE [LARGE SCALE GENOMIC DNA]</scope>
    <source>
        <strain evidence="3">UTMC102</strain>
    </source>
</reference>
<evidence type="ECO:0000313" key="3">
    <source>
        <dbReference type="EMBL" id="OOC55490.1"/>
    </source>
</evidence>
<dbReference type="EMBL" id="JACCHL010000001">
    <property type="protein sequence ID" value="NYH51921.1"/>
    <property type="molecule type" value="Genomic_DNA"/>
</dbReference>
<accession>A0A7Y9X9X2</accession>
<dbReference type="EMBL" id="MCOK01000001">
    <property type="protein sequence ID" value="OOC55490.1"/>
    <property type="molecule type" value="Genomic_DNA"/>
</dbReference>
<reference evidence="4" key="1">
    <citation type="submission" date="2016-08" db="EMBL/GenBank/DDBJ databases">
        <authorList>
            <person name="Tokovenko B."/>
            <person name="Kalinowski J."/>
        </authorList>
    </citation>
    <scope>NUCLEOTIDE SEQUENCE [LARGE SCALE GENOMIC DNA]</scope>
    <source>
        <strain evidence="4">UTMC102</strain>
    </source>
</reference>
<keyword evidence="1" id="KW-1133">Transmembrane helix</keyword>
<feature type="transmembrane region" description="Helical" evidence="1">
    <location>
        <begin position="20"/>
        <end position="47"/>
    </location>
</feature>
<evidence type="ECO:0000256" key="1">
    <source>
        <dbReference type="SAM" id="Phobius"/>
    </source>
</evidence>
<evidence type="ECO:0008006" key="6">
    <source>
        <dbReference type="Google" id="ProtNLM"/>
    </source>
</evidence>
<proteinExistence type="predicted"/>
<reference evidence="2 5" key="3">
    <citation type="submission" date="2020-07" db="EMBL/GenBank/DDBJ databases">
        <title>Sequencing the genomes of 1000 actinobacteria strains.</title>
        <authorList>
            <person name="Klenk H.-P."/>
        </authorList>
    </citation>
    <scope>NUCLEOTIDE SEQUENCE [LARGE SCALE GENOMIC DNA]</scope>
    <source>
        <strain evidence="2 5">DSM 45278</strain>
    </source>
</reference>
<evidence type="ECO:0000313" key="5">
    <source>
        <dbReference type="Proteomes" id="UP000584931"/>
    </source>
</evidence>
<keyword evidence="1" id="KW-0472">Membrane</keyword>
<sequence length="130" mass="13810">MTDNSPEPRPDGQPPKVERGGLWGLFFGAAGLLLPPYGVVLSVFGVVQGFRARRAARANRTDAPGALLSVAVGVLGIVMSLVLVAVAVVYQDQMAQYRDCSARAHTVSSQEECDEEWESTTGLPPTVVLV</sequence>
<comment type="caution">
    <text evidence="3">The sequence shown here is derived from an EMBL/GenBank/DDBJ whole genome shotgun (WGS) entry which is preliminary data.</text>
</comment>
<dbReference type="AlphaFoldDB" id="A0A1V3C524"/>
<dbReference type="RefSeq" id="WP_077691921.1">
    <property type="nucleotide sequence ID" value="NZ_JACCHL010000001.1"/>
</dbReference>
<accession>A0A1V3C524</accession>
<organism evidence="3 4">
    <name type="scientific">Nocardiopsis sinuspersici</name>
    <dbReference type="NCBI Taxonomy" id="501010"/>
    <lineage>
        <taxon>Bacteria</taxon>
        <taxon>Bacillati</taxon>
        <taxon>Actinomycetota</taxon>
        <taxon>Actinomycetes</taxon>
        <taxon>Streptosporangiales</taxon>
        <taxon>Nocardiopsidaceae</taxon>
        <taxon>Nocardiopsis</taxon>
    </lineage>
</organism>
<dbReference type="Proteomes" id="UP000584931">
    <property type="component" value="Unassembled WGS sequence"/>
</dbReference>
<evidence type="ECO:0000313" key="2">
    <source>
        <dbReference type="EMBL" id="NYH51921.1"/>
    </source>
</evidence>
<protein>
    <recommendedName>
        <fullName evidence="6">DUF4190 domain-containing protein</fullName>
    </recommendedName>
</protein>